<protein>
    <submittedName>
        <fullName evidence="1">Uncharacterized protein</fullName>
    </submittedName>
</protein>
<dbReference type="EMBL" id="JARKIE010000011">
    <property type="protein sequence ID" value="KAJ7703929.1"/>
    <property type="molecule type" value="Genomic_DNA"/>
</dbReference>
<organism evidence="1 2">
    <name type="scientific">Mycena rosella</name>
    <name type="common">Pink bonnet</name>
    <name type="synonym">Agaricus rosellus</name>
    <dbReference type="NCBI Taxonomy" id="1033263"/>
    <lineage>
        <taxon>Eukaryota</taxon>
        <taxon>Fungi</taxon>
        <taxon>Dikarya</taxon>
        <taxon>Basidiomycota</taxon>
        <taxon>Agaricomycotina</taxon>
        <taxon>Agaricomycetes</taxon>
        <taxon>Agaricomycetidae</taxon>
        <taxon>Agaricales</taxon>
        <taxon>Marasmiineae</taxon>
        <taxon>Mycenaceae</taxon>
        <taxon>Mycena</taxon>
    </lineage>
</organism>
<comment type="caution">
    <text evidence="1">The sequence shown here is derived from an EMBL/GenBank/DDBJ whole genome shotgun (WGS) entry which is preliminary data.</text>
</comment>
<evidence type="ECO:0000313" key="2">
    <source>
        <dbReference type="Proteomes" id="UP001221757"/>
    </source>
</evidence>
<dbReference type="AlphaFoldDB" id="A0AAD7M6T6"/>
<keyword evidence="2" id="KW-1185">Reference proteome</keyword>
<sequence length="528" mass="58189">MVIIFLRRVCRAFADATRAKILWMDLLDTSAAKDILPSYLKTPHLLDSGALEALVLRVSRLSSKWSTGDLGTVNSSGRLHLCQSVTWIRLLSGSWLFVASSDNDGYTEPIAEAYLPGEVRTAQLEPEVQVSGVVLELDLGPKSPSVHIITLRQHSGSHHFAELCRVMGSSHVLMLHDNFVGCAARSSIVQSAPHLILGWHDFIVVIRQNALDFYTWPSSSGGLGYIKSIQTITIRLAGDVPWYHLRANGTGTRALWLTVTGMCTPHTAYPHLTFMSVFPPLAPGLQAPLIDWTNDLPDDPALWAFPALDFDKALGFTVIGNCVGELTIYDHAGSDPIECCGLGHDFTEQSSSLPALLPLHLTLRADPIPLELRVMPKPSDPRADHTMVAHWSQDDLGLDGGVWRTDWLSGIYYNWDQRQGVRGDFAGLLDHVYGFPGSLVPQAYAACPYSSDASDASVVLRAGPRCLLYSIERDDPHAPCVCPVAYTVAGLYGGLFTQEFHRQGGRNRWVEQRERGGRRTRMCSTRRP</sequence>
<dbReference type="Proteomes" id="UP001221757">
    <property type="component" value="Unassembled WGS sequence"/>
</dbReference>
<evidence type="ECO:0000313" key="1">
    <source>
        <dbReference type="EMBL" id="KAJ7703929.1"/>
    </source>
</evidence>
<name>A0AAD7M6T6_MYCRO</name>
<reference evidence="1" key="1">
    <citation type="submission" date="2023-03" db="EMBL/GenBank/DDBJ databases">
        <title>Massive genome expansion in bonnet fungi (Mycena s.s.) driven by repeated elements and novel gene families across ecological guilds.</title>
        <authorList>
            <consortium name="Lawrence Berkeley National Laboratory"/>
            <person name="Harder C.B."/>
            <person name="Miyauchi S."/>
            <person name="Viragh M."/>
            <person name="Kuo A."/>
            <person name="Thoen E."/>
            <person name="Andreopoulos B."/>
            <person name="Lu D."/>
            <person name="Skrede I."/>
            <person name="Drula E."/>
            <person name="Henrissat B."/>
            <person name="Morin E."/>
            <person name="Kohler A."/>
            <person name="Barry K."/>
            <person name="LaButti K."/>
            <person name="Morin E."/>
            <person name="Salamov A."/>
            <person name="Lipzen A."/>
            <person name="Mereny Z."/>
            <person name="Hegedus B."/>
            <person name="Baldrian P."/>
            <person name="Stursova M."/>
            <person name="Weitz H."/>
            <person name="Taylor A."/>
            <person name="Grigoriev I.V."/>
            <person name="Nagy L.G."/>
            <person name="Martin F."/>
            <person name="Kauserud H."/>
        </authorList>
    </citation>
    <scope>NUCLEOTIDE SEQUENCE</scope>
    <source>
        <strain evidence="1">CBHHK067</strain>
    </source>
</reference>
<accession>A0AAD7M6T6</accession>
<proteinExistence type="predicted"/>
<gene>
    <name evidence="1" type="ORF">B0H17DRAFT_1175693</name>
</gene>